<name>A0A7J6ADK7_AMEME</name>
<feature type="compositionally biased region" description="Basic and acidic residues" evidence="1">
    <location>
        <begin position="40"/>
        <end position="66"/>
    </location>
</feature>
<dbReference type="AlphaFoldDB" id="A0A7J6ADK7"/>
<organism evidence="2 3">
    <name type="scientific">Ameiurus melas</name>
    <name type="common">Black bullhead</name>
    <name type="synonym">Silurus melas</name>
    <dbReference type="NCBI Taxonomy" id="219545"/>
    <lineage>
        <taxon>Eukaryota</taxon>
        <taxon>Metazoa</taxon>
        <taxon>Chordata</taxon>
        <taxon>Craniata</taxon>
        <taxon>Vertebrata</taxon>
        <taxon>Euteleostomi</taxon>
        <taxon>Actinopterygii</taxon>
        <taxon>Neopterygii</taxon>
        <taxon>Teleostei</taxon>
        <taxon>Ostariophysi</taxon>
        <taxon>Siluriformes</taxon>
        <taxon>Ictaluridae</taxon>
        <taxon>Ameiurus</taxon>
    </lineage>
</organism>
<feature type="non-terminal residue" evidence="2">
    <location>
        <position position="124"/>
    </location>
</feature>
<comment type="caution">
    <text evidence="2">The sequence shown here is derived from an EMBL/GenBank/DDBJ whole genome shotgun (WGS) entry which is preliminary data.</text>
</comment>
<feature type="compositionally biased region" description="Low complexity" evidence="1">
    <location>
        <begin position="26"/>
        <end position="39"/>
    </location>
</feature>
<feature type="region of interest" description="Disordered" evidence="1">
    <location>
        <begin position="25"/>
        <end position="69"/>
    </location>
</feature>
<proteinExistence type="predicted"/>
<evidence type="ECO:0000313" key="2">
    <source>
        <dbReference type="EMBL" id="KAF4080710.1"/>
    </source>
</evidence>
<feature type="compositionally biased region" description="Polar residues" evidence="1">
    <location>
        <begin position="89"/>
        <end position="124"/>
    </location>
</feature>
<evidence type="ECO:0000313" key="3">
    <source>
        <dbReference type="Proteomes" id="UP000593565"/>
    </source>
</evidence>
<reference evidence="2 3" key="1">
    <citation type="submission" date="2020-02" db="EMBL/GenBank/DDBJ databases">
        <title>A chromosome-scale genome assembly of the black bullhead catfish (Ameiurus melas).</title>
        <authorList>
            <person name="Wen M."/>
            <person name="Zham M."/>
            <person name="Cabau C."/>
            <person name="Klopp C."/>
            <person name="Donnadieu C."/>
            <person name="Roques C."/>
            <person name="Bouchez O."/>
            <person name="Lampietro C."/>
            <person name="Jouanno E."/>
            <person name="Herpin A."/>
            <person name="Louis A."/>
            <person name="Berthelot C."/>
            <person name="Parey E."/>
            <person name="Roest-Crollius H."/>
            <person name="Braasch I."/>
            <person name="Postlethwait J."/>
            <person name="Robinson-Rechavi M."/>
            <person name="Echchiki A."/>
            <person name="Begum T."/>
            <person name="Montfort J."/>
            <person name="Schartl M."/>
            <person name="Bobe J."/>
            <person name="Guiguen Y."/>
        </authorList>
    </citation>
    <scope>NUCLEOTIDE SEQUENCE [LARGE SCALE GENOMIC DNA]</scope>
    <source>
        <strain evidence="2">M_S1</strain>
        <tissue evidence="2">Blood</tissue>
    </source>
</reference>
<accession>A0A7J6ADK7</accession>
<sequence length="124" mass="13918">RRSSGACREVPGKSWEEAVPYAGFLASPLSSSGAEPSGSGERERERERARERANERARERERERPRTIRFPECCPSLKWNLAWHGDPQLFSSTHSPGRVQQSYTATAPNPTAPQSLPQENVTQK</sequence>
<gene>
    <name evidence="2" type="ORF">AMELA_G00174420</name>
</gene>
<dbReference type="EMBL" id="JAAGNN010000014">
    <property type="protein sequence ID" value="KAF4080710.1"/>
    <property type="molecule type" value="Genomic_DNA"/>
</dbReference>
<dbReference type="Proteomes" id="UP000593565">
    <property type="component" value="Unassembled WGS sequence"/>
</dbReference>
<protein>
    <submittedName>
        <fullName evidence="2">Uncharacterized protein</fullName>
    </submittedName>
</protein>
<feature type="region of interest" description="Disordered" evidence="1">
    <location>
        <begin position="86"/>
        <end position="124"/>
    </location>
</feature>
<evidence type="ECO:0000256" key="1">
    <source>
        <dbReference type="SAM" id="MobiDB-lite"/>
    </source>
</evidence>
<keyword evidence="3" id="KW-1185">Reference proteome</keyword>